<protein>
    <submittedName>
        <fullName evidence="1">Uncharacterized protein</fullName>
    </submittedName>
</protein>
<dbReference type="InterPro" id="IPR036410">
    <property type="entry name" value="HSP_DnaJ_Cys-rich_dom_sf"/>
</dbReference>
<dbReference type="InterPro" id="IPR013464">
    <property type="entry name" value="CHP02642"/>
</dbReference>
<reference evidence="2" key="1">
    <citation type="journal article" date="2019" name="Int. J. Syst. Evol. Microbiol.">
        <title>The Global Catalogue of Microorganisms (GCM) 10K type strain sequencing project: providing services to taxonomists for standard genome sequencing and annotation.</title>
        <authorList>
            <consortium name="The Broad Institute Genomics Platform"/>
            <consortium name="The Broad Institute Genome Sequencing Center for Infectious Disease"/>
            <person name="Wu L."/>
            <person name="Ma J."/>
        </authorList>
    </citation>
    <scope>NUCLEOTIDE SEQUENCE [LARGE SCALE GENOMIC DNA]</scope>
    <source>
        <strain evidence="2">NBRC 15640</strain>
    </source>
</reference>
<dbReference type="RefSeq" id="WP_126608500.1">
    <property type="nucleotide sequence ID" value="NZ_AP025145.1"/>
</dbReference>
<proteinExistence type="predicted"/>
<accession>A0AAV5NRD5</accession>
<organism evidence="1 2">
    <name type="scientific">Vibrio penaeicida</name>
    <dbReference type="NCBI Taxonomy" id="104609"/>
    <lineage>
        <taxon>Bacteria</taxon>
        <taxon>Pseudomonadati</taxon>
        <taxon>Pseudomonadota</taxon>
        <taxon>Gammaproteobacteria</taxon>
        <taxon>Vibrionales</taxon>
        <taxon>Vibrionaceae</taxon>
        <taxon>Vibrio</taxon>
    </lineage>
</organism>
<dbReference type="AlphaFoldDB" id="A0AAV5NRD5"/>
<dbReference type="Gene3D" id="1.10.274.110">
    <property type="match status" value="1"/>
</dbReference>
<evidence type="ECO:0000313" key="2">
    <source>
        <dbReference type="Proteomes" id="UP001156690"/>
    </source>
</evidence>
<comment type="caution">
    <text evidence="1">The sequence shown here is derived from an EMBL/GenBank/DDBJ whole genome shotgun (WGS) entry which is preliminary data.</text>
</comment>
<dbReference type="NCBIfam" id="TIGR02642">
    <property type="entry name" value="phage_xxxx"/>
    <property type="match status" value="1"/>
</dbReference>
<dbReference type="Proteomes" id="UP001156690">
    <property type="component" value="Unassembled WGS sequence"/>
</dbReference>
<evidence type="ECO:0000313" key="1">
    <source>
        <dbReference type="EMBL" id="GLQ72899.1"/>
    </source>
</evidence>
<dbReference type="EMBL" id="BSNX01000022">
    <property type="protein sequence ID" value="GLQ72899.1"/>
    <property type="molecule type" value="Genomic_DNA"/>
</dbReference>
<keyword evidence="2" id="KW-1185">Reference proteome</keyword>
<dbReference type="InterPro" id="IPR038500">
    <property type="entry name" value="Antitermination_sf"/>
</dbReference>
<name>A0AAV5NRD5_9VIBR</name>
<sequence>MSRALELLMRMHLEKTPTVERGKAVLTGDVIIGILGLMQRQHPLGSDLIMARWLDDHPAISRVIDALHQWVNDAPLQRKDLANHVAYIAFEVFCGKPILPQRRKLTSLWRKHSEQGRRSKRLIKQWRIQSKRLQTQLSDGTTPHRLDERQKEVEHYEQLIAREKTRIDAYATAQATQSTHCPKCRGTGVSQPGKTCHECGGHGRIAPDPNKIRQHLRALGVARVTEPVWRDELKPFFYHVSSRLHLEHDEAVRYLEERLVKEKQVV</sequence>
<gene>
    <name evidence="1" type="ORF">GCM10007932_22590</name>
</gene>
<dbReference type="SUPFAM" id="SSF57938">
    <property type="entry name" value="DnaJ/Hsp40 cysteine-rich domain"/>
    <property type="match status" value="1"/>
</dbReference>